<evidence type="ECO:0000256" key="1">
    <source>
        <dbReference type="SAM" id="MobiDB-lite"/>
    </source>
</evidence>
<dbReference type="Pfam" id="PF18979">
    <property type="entry name" value="DUF5715"/>
    <property type="match status" value="1"/>
</dbReference>
<keyword evidence="2" id="KW-0732">Signal</keyword>
<dbReference type="KEGG" id="orp:MOP44_10995"/>
<proteinExistence type="predicted"/>
<dbReference type="SUPFAM" id="SSF55166">
    <property type="entry name" value="Hedgehog/DD-peptidase"/>
    <property type="match status" value="1"/>
</dbReference>
<feature type="region of interest" description="Disordered" evidence="1">
    <location>
        <begin position="304"/>
        <end position="328"/>
    </location>
</feature>
<dbReference type="InterPro" id="IPR043769">
    <property type="entry name" value="DUF5715"/>
</dbReference>
<name>A0A9J7BUZ9_9BACT</name>
<dbReference type="AlphaFoldDB" id="A0A9J7BUZ9"/>
<sequence length="328" mass="35287">MLRNPLIALTLAAFSATAGTAATSHHAKASAHPAKAYSHAAAPRTHAATASSRASAHQSTSARHNSSAAHVSSSHRSAVHFAAHSHTAGPSHHNPEAHRSPAIRHSPPFTAAGPTVEAVSLHRYRPTPMPPPLLGSSLSLARQNQISESEGLERILDNDDLNSRIAQHLLVPLPASASLLVNSELPTNRRYCRPWTAHFLTEFARAHSARFHRPILVSSAVRTVEYQKQLILVNGNAAAAEGDVVSPHLTGATVDIAKGTMSRQELGWVRSWLLPLQVAGQIDVEEEFQQACFHITVYKTYVPTPPPPGPHHHRHSPAPEAELASRGR</sequence>
<dbReference type="RefSeq" id="WP_260796088.1">
    <property type="nucleotide sequence ID" value="NZ_CP093313.1"/>
</dbReference>
<evidence type="ECO:0000313" key="3">
    <source>
        <dbReference type="EMBL" id="UWZ86448.1"/>
    </source>
</evidence>
<evidence type="ECO:0000313" key="4">
    <source>
        <dbReference type="Proteomes" id="UP001059380"/>
    </source>
</evidence>
<keyword evidence="4" id="KW-1185">Reference proteome</keyword>
<feature type="region of interest" description="Disordered" evidence="1">
    <location>
        <begin position="25"/>
        <end position="110"/>
    </location>
</feature>
<reference evidence="3" key="1">
    <citation type="submission" date="2021-04" db="EMBL/GenBank/DDBJ databases">
        <title>Phylogenetic analysis of Acidobacteriaceae.</title>
        <authorList>
            <person name="Qiu L."/>
            <person name="Zhang Q."/>
        </authorList>
    </citation>
    <scope>NUCLEOTIDE SEQUENCE</scope>
    <source>
        <strain evidence="3">DSM 25168</strain>
    </source>
</reference>
<protein>
    <submittedName>
        <fullName evidence="3">DUF5715 family protein</fullName>
    </submittedName>
</protein>
<accession>A0A9J7BUZ9</accession>
<evidence type="ECO:0000256" key="2">
    <source>
        <dbReference type="SAM" id="SignalP"/>
    </source>
</evidence>
<dbReference type="EMBL" id="CP093313">
    <property type="protein sequence ID" value="UWZ86448.1"/>
    <property type="molecule type" value="Genomic_DNA"/>
</dbReference>
<dbReference type="InterPro" id="IPR009045">
    <property type="entry name" value="Zn_M74/Hedgehog-like"/>
</dbReference>
<gene>
    <name evidence="3" type="ORF">MOP44_10995</name>
</gene>
<feature type="signal peptide" evidence="2">
    <location>
        <begin position="1"/>
        <end position="21"/>
    </location>
</feature>
<dbReference type="Proteomes" id="UP001059380">
    <property type="component" value="Chromosome"/>
</dbReference>
<organism evidence="3 4">
    <name type="scientific">Occallatibacter riparius</name>
    <dbReference type="NCBI Taxonomy" id="1002689"/>
    <lineage>
        <taxon>Bacteria</taxon>
        <taxon>Pseudomonadati</taxon>
        <taxon>Acidobacteriota</taxon>
        <taxon>Terriglobia</taxon>
        <taxon>Terriglobales</taxon>
        <taxon>Acidobacteriaceae</taxon>
        <taxon>Occallatibacter</taxon>
    </lineage>
</organism>
<feature type="chain" id="PRO_5039934600" evidence="2">
    <location>
        <begin position="22"/>
        <end position="328"/>
    </location>
</feature>
<feature type="compositionally biased region" description="Low complexity" evidence="1">
    <location>
        <begin position="25"/>
        <end position="86"/>
    </location>
</feature>